<dbReference type="GO" id="GO:0016491">
    <property type="term" value="F:oxidoreductase activity"/>
    <property type="evidence" value="ECO:0007669"/>
    <property type="project" value="InterPro"/>
</dbReference>
<reference evidence="4" key="1">
    <citation type="submission" date="2020-11" db="EMBL/GenBank/DDBJ databases">
        <authorList>
            <consortium name="DOE Joint Genome Institute"/>
            <person name="Ahrendt S."/>
            <person name="Riley R."/>
            <person name="Andreopoulos W."/>
            <person name="Labutti K."/>
            <person name="Pangilinan J."/>
            <person name="Ruiz-Duenas F.J."/>
            <person name="Barrasa J.M."/>
            <person name="Sanchez-Garcia M."/>
            <person name="Camarero S."/>
            <person name="Miyauchi S."/>
            <person name="Serrano A."/>
            <person name="Linde D."/>
            <person name="Babiker R."/>
            <person name="Drula E."/>
            <person name="Ayuso-Fernandez I."/>
            <person name="Pacheco R."/>
            <person name="Padilla G."/>
            <person name="Ferreira P."/>
            <person name="Barriuso J."/>
            <person name="Kellner H."/>
            <person name="Castanera R."/>
            <person name="Alfaro M."/>
            <person name="Ramirez L."/>
            <person name="Pisabarro A.G."/>
            <person name="Kuo A."/>
            <person name="Tritt A."/>
            <person name="Lipzen A."/>
            <person name="He G."/>
            <person name="Yan M."/>
            <person name="Ng V."/>
            <person name="Cullen D."/>
            <person name="Martin F."/>
            <person name="Rosso M.-N."/>
            <person name="Henrissat B."/>
            <person name="Hibbett D."/>
            <person name="Martinez A.T."/>
            <person name="Grigoriev I.V."/>
        </authorList>
    </citation>
    <scope>NUCLEOTIDE SEQUENCE</scope>
    <source>
        <strain evidence="4">MF-IS2</strain>
    </source>
</reference>
<feature type="transmembrane region" description="Helical" evidence="2">
    <location>
        <begin position="168"/>
        <end position="186"/>
    </location>
</feature>
<dbReference type="InterPro" id="IPR016161">
    <property type="entry name" value="Ald_DH/histidinol_DH"/>
</dbReference>
<dbReference type="InterPro" id="IPR015590">
    <property type="entry name" value="Aldehyde_DH_dom"/>
</dbReference>
<evidence type="ECO:0000313" key="5">
    <source>
        <dbReference type="Proteomes" id="UP000807342"/>
    </source>
</evidence>
<dbReference type="PANTHER" id="PTHR11699">
    <property type="entry name" value="ALDEHYDE DEHYDROGENASE-RELATED"/>
    <property type="match status" value="1"/>
</dbReference>
<gene>
    <name evidence="4" type="ORF">P691DRAFT_682709</name>
</gene>
<sequence>MVTTYTHHFDTPLYKGNITVHTGLYIDGKWIEPIEGGNLIDVVNPTDGKIITGVAGTGTKDIDAAVKAARKAYKTSWGLEVPGAECRKLLDKLVDLVEKHQNQFTALEALNVSKHYHMALGMDLMFSIQTLRYYAGWLDKIQGKTIEVCSISYDHFDKKLAYTRHEPWGVVGAIVLWNFPLMMAILKLGPALAMGNVVVLKVLLYDQFHDP</sequence>
<name>A0A9P5X214_9AGAR</name>
<feature type="domain" description="Aldehyde dehydrogenase" evidence="3">
    <location>
        <begin position="35"/>
        <end position="201"/>
    </location>
</feature>
<dbReference type="EMBL" id="MU151763">
    <property type="protein sequence ID" value="KAF9441860.1"/>
    <property type="molecule type" value="Genomic_DNA"/>
</dbReference>
<dbReference type="Pfam" id="PF00171">
    <property type="entry name" value="Aldedh"/>
    <property type="match status" value="1"/>
</dbReference>
<dbReference type="Gene3D" id="3.40.605.10">
    <property type="entry name" value="Aldehyde Dehydrogenase, Chain A, domain 1"/>
    <property type="match status" value="1"/>
</dbReference>
<comment type="similarity">
    <text evidence="1">Belongs to the aldehyde dehydrogenase family.</text>
</comment>
<dbReference type="OrthoDB" id="310895at2759"/>
<dbReference type="InterPro" id="IPR016162">
    <property type="entry name" value="Ald_DH_N"/>
</dbReference>
<keyword evidence="2" id="KW-1133">Transmembrane helix</keyword>
<comment type="caution">
    <text evidence="4">The sequence shown here is derived from an EMBL/GenBank/DDBJ whole genome shotgun (WGS) entry which is preliminary data.</text>
</comment>
<dbReference type="AlphaFoldDB" id="A0A9P5X214"/>
<dbReference type="Proteomes" id="UP000807342">
    <property type="component" value="Unassembled WGS sequence"/>
</dbReference>
<organism evidence="4 5">
    <name type="scientific">Macrolepiota fuliginosa MF-IS2</name>
    <dbReference type="NCBI Taxonomy" id="1400762"/>
    <lineage>
        <taxon>Eukaryota</taxon>
        <taxon>Fungi</taxon>
        <taxon>Dikarya</taxon>
        <taxon>Basidiomycota</taxon>
        <taxon>Agaricomycotina</taxon>
        <taxon>Agaricomycetes</taxon>
        <taxon>Agaricomycetidae</taxon>
        <taxon>Agaricales</taxon>
        <taxon>Agaricineae</taxon>
        <taxon>Agaricaceae</taxon>
        <taxon>Macrolepiota</taxon>
    </lineage>
</organism>
<dbReference type="SUPFAM" id="SSF53720">
    <property type="entry name" value="ALDH-like"/>
    <property type="match status" value="1"/>
</dbReference>
<keyword evidence="2" id="KW-0472">Membrane</keyword>
<evidence type="ECO:0000256" key="2">
    <source>
        <dbReference type="SAM" id="Phobius"/>
    </source>
</evidence>
<accession>A0A9P5X214</accession>
<evidence type="ECO:0000259" key="3">
    <source>
        <dbReference type="Pfam" id="PF00171"/>
    </source>
</evidence>
<evidence type="ECO:0000256" key="1">
    <source>
        <dbReference type="ARBA" id="ARBA00009986"/>
    </source>
</evidence>
<evidence type="ECO:0000313" key="4">
    <source>
        <dbReference type="EMBL" id="KAF9441860.1"/>
    </source>
</evidence>
<keyword evidence="5" id="KW-1185">Reference proteome</keyword>
<proteinExistence type="inferred from homology"/>
<keyword evidence="2" id="KW-0812">Transmembrane</keyword>
<protein>
    <submittedName>
        <fullName evidence="4">Aldehyde dehydrogenase ALDH67</fullName>
    </submittedName>
</protein>